<proteinExistence type="predicted"/>
<dbReference type="Proteomes" id="UP000054097">
    <property type="component" value="Unassembled WGS sequence"/>
</dbReference>
<reference evidence="1 2" key="1">
    <citation type="submission" date="2014-04" db="EMBL/GenBank/DDBJ databases">
        <authorList>
            <consortium name="DOE Joint Genome Institute"/>
            <person name="Kuo A."/>
            <person name="Zuccaro A."/>
            <person name="Kohler A."/>
            <person name="Nagy L.G."/>
            <person name="Floudas D."/>
            <person name="Copeland A."/>
            <person name="Barry K.W."/>
            <person name="Cichocki N."/>
            <person name="Veneault-Fourrey C."/>
            <person name="LaButti K."/>
            <person name="Lindquist E.A."/>
            <person name="Lipzen A."/>
            <person name="Lundell T."/>
            <person name="Morin E."/>
            <person name="Murat C."/>
            <person name="Sun H."/>
            <person name="Tunlid A."/>
            <person name="Henrissat B."/>
            <person name="Grigoriev I.V."/>
            <person name="Hibbett D.S."/>
            <person name="Martin F."/>
            <person name="Nordberg H.P."/>
            <person name="Cantor M.N."/>
            <person name="Hua S.X."/>
        </authorList>
    </citation>
    <scope>NUCLEOTIDE SEQUENCE [LARGE SCALE GENOMIC DNA]</scope>
    <source>
        <strain evidence="1 2">MAFF 305830</strain>
    </source>
</reference>
<evidence type="ECO:0000313" key="2">
    <source>
        <dbReference type="Proteomes" id="UP000054097"/>
    </source>
</evidence>
<sequence>MSAMENDRILYLEEIHVENDTTKQLGVTLQVDSHDIRMERDKQSLIWKLLHNHNLTSASKIAVIIKAKRRIIDGSSFRTRQARVDVSGLEMIEAFWESRTPAIATTFDNLPATVNFKLRPSPTLEIAYEYIIKAQEILTTYRPLMQGPTEQGTNKPIKYGVTLAEVNPMVKTAFSLVKVTFDMSKEQNKYDESVYDLATSIERILPFADRILEDELCDEAEKVEPVIKTLCSLVMETATFICDHVKKSIIERRSGISGYDSKSWKRISTAQYLQ</sequence>
<protein>
    <submittedName>
        <fullName evidence="1">Uncharacterized protein</fullName>
    </submittedName>
</protein>
<organism evidence="1 2">
    <name type="scientific">Serendipita vermifera MAFF 305830</name>
    <dbReference type="NCBI Taxonomy" id="933852"/>
    <lineage>
        <taxon>Eukaryota</taxon>
        <taxon>Fungi</taxon>
        <taxon>Dikarya</taxon>
        <taxon>Basidiomycota</taxon>
        <taxon>Agaricomycotina</taxon>
        <taxon>Agaricomycetes</taxon>
        <taxon>Sebacinales</taxon>
        <taxon>Serendipitaceae</taxon>
        <taxon>Serendipita</taxon>
    </lineage>
</organism>
<keyword evidence="2" id="KW-1185">Reference proteome</keyword>
<reference evidence="2" key="2">
    <citation type="submission" date="2015-01" db="EMBL/GenBank/DDBJ databases">
        <title>Evolutionary Origins and Diversification of the Mycorrhizal Mutualists.</title>
        <authorList>
            <consortium name="DOE Joint Genome Institute"/>
            <consortium name="Mycorrhizal Genomics Consortium"/>
            <person name="Kohler A."/>
            <person name="Kuo A."/>
            <person name="Nagy L.G."/>
            <person name="Floudas D."/>
            <person name="Copeland A."/>
            <person name="Barry K.W."/>
            <person name="Cichocki N."/>
            <person name="Veneault-Fourrey C."/>
            <person name="LaButti K."/>
            <person name="Lindquist E.A."/>
            <person name="Lipzen A."/>
            <person name="Lundell T."/>
            <person name="Morin E."/>
            <person name="Murat C."/>
            <person name="Riley R."/>
            <person name="Ohm R."/>
            <person name="Sun H."/>
            <person name="Tunlid A."/>
            <person name="Henrissat B."/>
            <person name="Grigoriev I.V."/>
            <person name="Hibbett D.S."/>
            <person name="Martin F."/>
        </authorList>
    </citation>
    <scope>NUCLEOTIDE SEQUENCE [LARGE SCALE GENOMIC DNA]</scope>
    <source>
        <strain evidence="2">MAFF 305830</strain>
    </source>
</reference>
<dbReference type="HOGENOM" id="CLU_1016218_0_0_1"/>
<accession>A0A0C3ATX6</accession>
<evidence type="ECO:0000313" key="1">
    <source>
        <dbReference type="EMBL" id="KIM22716.1"/>
    </source>
</evidence>
<gene>
    <name evidence="1" type="ORF">M408DRAFT_280752</name>
</gene>
<dbReference type="AlphaFoldDB" id="A0A0C3ATX6"/>
<name>A0A0C3ATX6_SERVB</name>
<dbReference type="EMBL" id="KN824349">
    <property type="protein sequence ID" value="KIM22716.1"/>
    <property type="molecule type" value="Genomic_DNA"/>
</dbReference>